<comment type="similarity">
    <text evidence="2">Belongs to the SusD family.</text>
</comment>
<evidence type="ECO:0000256" key="1">
    <source>
        <dbReference type="ARBA" id="ARBA00004442"/>
    </source>
</evidence>
<protein>
    <submittedName>
        <fullName evidence="7">RagB/SusD family nutrient uptake outer membrane protein</fullName>
    </submittedName>
</protein>
<evidence type="ECO:0000256" key="2">
    <source>
        <dbReference type="ARBA" id="ARBA00006275"/>
    </source>
</evidence>
<reference evidence="7 8" key="1">
    <citation type="submission" date="2017-03" db="EMBL/GenBank/DDBJ databases">
        <authorList>
            <person name="Afonso C.L."/>
            <person name="Miller P.J."/>
            <person name="Scott M.A."/>
            <person name="Spackman E."/>
            <person name="Goraichik I."/>
            <person name="Dimitrov K.M."/>
            <person name="Suarez D.L."/>
            <person name="Swayne D.E."/>
        </authorList>
    </citation>
    <scope>NUCLEOTIDE SEQUENCE [LARGE SCALE GENOMIC DNA]</scope>
    <source>
        <strain evidence="7 8">DNF00076</strain>
    </source>
</reference>
<feature type="domain" description="RagB/SusD" evidence="6">
    <location>
        <begin position="394"/>
        <end position="484"/>
    </location>
</feature>
<dbReference type="InterPro" id="IPR012944">
    <property type="entry name" value="SusD_RagB_dom"/>
</dbReference>
<comment type="caution">
    <text evidence="7">The sequence shown here is derived from an EMBL/GenBank/DDBJ whole genome shotgun (WGS) entry which is preliminary data.</text>
</comment>
<dbReference type="SUPFAM" id="SSF48452">
    <property type="entry name" value="TPR-like"/>
    <property type="match status" value="1"/>
</dbReference>
<comment type="subcellular location">
    <subcellularLocation>
        <location evidence="1">Cell outer membrane</location>
    </subcellularLocation>
</comment>
<evidence type="ECO:0000259" key="6">
    <source>
        <dbReference type="Pfam" id="PF07980"/>
    </source>
</evidence>
<organism evidence="7 8">
    <name type="scientific">Hoylesella timonensis</name>
    <dbReference type="NCBI Taxonomy" id="386414"/>
    <lineage>
        <taxon>Bacteria</taxon>
        <taxon>Pseudomonadati</taxon>
        <taxon>Bacteroidota</taxon>
        <taxon>Bacteroidia</taxon>
        <taxon>Bacteroidales</taxon>
        <taxon>Prevotellaceae</taxon>
        <taxon>Hoylesella</taxon>
    </lineage>
</organism>
<evidence type="ECO:0000313" key="7">
    <source>
        <dbReference type="EMBL" id="PNP95681.1"/>
    </source>
</evidence>
<evidence type="ECO:0000256" key="5">
    <source>
        <dbReference type="ARBA" id="ARBA00023237"/>
    </source>
</evidence>
<sequence>MKLTNIITKAFVGSLICSSLLTSCIDETFPTSQATKDQVGKSPTATEAMVNAIPAYAKAVWWSWNISYSWGLGAMMHIRDVMTEDLATVDNEFDWFWMWTNCTLLGQDRLSTQFLLQYPYKYILNTNNIIGTIDPKNATDEQKGYLGVAQANRAMMYLDIARMFEFLPNKVTSNINADGNDVTGLTVPIIKPNMSNDSARVNPRATKEKMTAFILEDLKNAEQNIIHLKSTRGQTLPDLAVVYGLEARLYLWMGDYANAEKAARNAINKASVQPMTEKDCLDPAKGFNQADKWMWAVQYTKDDEAVKDGWLNWTSWKSNEITYGYLQNPCKQMIGKSVYDRIGDTDFRKLMWKAPDDSPLAAKNVYVDNKFKSILPTYASLKWRPGEGRFDDMITGESTAYPLMRVEEMYFIEAEAAAHQDMARGKKLVEDFMRNYRDKQYSATASTKDALVEEIVFQKRVELWGEGQTFFDVKRLNYSVKRGYPGTNFYERCRFNTDGRPAWMNIVFVDQEQINNKALVGWNNPDPSNKYTPWVK</sequence>
<name>A0A2K0XMC8_9BACT</name>
<keyword evidence="3" id="KW-0732">Signal</keyword>
<dbReference type="Pfam" id="PF07980">
    <property type="entry name" value="SusD_RagB"/>
    <property type="match status" value="1"/>
</dbReference>
<gene>
    <name evidence="7" type="ORF">BFS16_04800</name>
</gene>
<evidence type="ECO:0000313" key="8">
    <source>
        <dbReference type="Proteomes" id="UP000236634"/>
    </source>
</evidence>
<dbReference type="PROSITE" id="PS51257">
    <property type="entry name" value="PROKAR_LIPOPROTEIN"/>
    <property type="match status" value="1"/>
</dbReference>
<dbReference type="InterPro" id="IPR011990">
    <property type="entry name" value="TPR-like_helical_dom_sf"/>
</dbReference>
<dbReference type="Proteomes" id="UP000236634">
    <property type="component" value="Unassembled WGS sequence"/>
</dbReference>
<dbReference type="RefSeq" id="WP_004350222.1">
    <property type="nucleotide sequence ID" value="NZ_NBAX01000003.1"/>
</dbReference>
<dbReference type="GO" id="GO:0009279">
    <property type="term" value="C:cell outer membrane"/>
    <property type="evidence" value="ECO:0007669"/>
    <property type="project" value="UniProtKB-SubCell"/>
</dbReference>
<evidence type="ECO:0000256" key="3">
    <source>
        <dbReference type="ARBA" id="ARBA00022729"/>
    </source>
</evidence>
<keyword evidence="5" id="KW-0998">Cell outer membrane</keyword>
<evidence type="ECO:0000256" key="4">
    <source>
        <dbReference type="ARBA" id="ARBA00023136"/>
    </source>
</evidence>
<dbReference type="AlphaFoldDB" id="A0A2K0XMC8"/>
<dbReference type="EMBL" id="NBAX01000003">
    <property type="protein sequence ID" value="PNP95681.1"/>
    <property type="molecule type" value="Genomic_DNA"/>
</dbReference>
<proteinExistence type="inferred from homology"/>
<accession>A0A2K0XMC8</accession>
<dbReference type="Gene3D" id="1.25.40.390">
    <property type="match status" value="1"/>
</dbReference>
<keyword evidence="4" id="KW-0472">Membrane</keyword>